<gene>
    <name evidence="3" type="ORF">NUITMVK2_0170</name>
</gene>
<reference evidence="3 4" key="2">
    <citation type="submission" date="2021-09" db="EMBL/GenBank/DDBJ databases">
        <title>Whole genome sequencing of antimicrobial-resistant bacteria isolated from aquatic animals, plants, and environment in Asia.</title>
        <authorList>
            <person name="Hirabayashi A."/>
            <person name="Suzuki M."/>
        </authorList>
    </citation>
    <scope>NUCLEOTIDE SEQUENCE [LARGE SCALE GENOMIC DNA]</scope>
    <source>
        <strain evidence="3 4">NUITM-VK2</strain>
        <plasmid evidence="3 4">pNUITM-VK2</plasmid>
    </source>
</reference>
<dbReference type="RefSeq" id="WP_017900677.1">
    <property type="nucleotide sequence ID" value="NZ_AP018583.1"/>
</dbReference>
<dbReference type="EMBL" id="KU318421">
    <property type="protein sequence ID" value="ANS55214.1"/>
    <property type="molecule type" value="Genomic_DNA"/>
</dbReference>
<name>A0A1B1LQ77_KLEPN</name>
<dbReference type="EMBL" id="AP025164">
    <property type="protein sequence ID" value="BDB30903.1"/>
    <property type="molecule type" value="Genomic_DNA"/>
</dbReference>
<protein>
    <recommendedName>
        <fullName evidence="5">Hemolysin expression modulating protein</fullName>
    </recommendedName>
</protein>
<dbReference type="SUPFAM" id="SSF68989">
    <property type="entry name" value="Hemolysin expression modulating protein HHA"/>
    <property type="match status" value="1"/>
</dbReference>
<evidence type="ECO:0000256" key="1">
    <source>
        <dbReference type="ARBA" id="ARBA00010526"/>
    </source>
</evidence>
<dbReference type="Proteomes" id="UP001319930">
    <property type="component" value="Plasmid pNUITM-VK2"/>
</dbReference>
<dbReference type="Gene3D" id="1.20.1280.40">
    <property type="entry name" value="HHA"/>
    <property type="match status" value="1"/>
</dbReference>
<organism evidence="2">
    <name type="scientific">Klebsiella pneumoniae</name>
    <dbReference type="NCBI Taxonomy" id="573"/>
    <lineage>
        <taxon>Bacteria</taxon>
        <taxon>Pseudomonadati</taxon>
        <taxon>Pseudomonadota</taxon>
        <taxon>Gammaproteobacteria</taxon>
        <taxon>Enterobacterales</taxon>
        <taxon>Enterobacteriaceae</taxon>
        <taxon>Klebsiella/Raoultella group</taxon>
        <taxon>Klebsiella</taxon>
        <taxon>Klebsiella pneumoniae complex</taxon>
    </lineage>
</organism>
<evidence type="ECO:0000313" key="4">
    <source>
        <dbReference type="Proteomes" id="UP001319930"/>
    </source>
</evidence>
<dbReference type="Pfam" id="PF05321">
    <property type="entry name" value="HHA"/>
    <property type="match status" value="1"/>
</dbReference>
<dbReference type="InterPro" id="IPR007985">
    <property type="entry name" value="Hemolysn_expr_modulating_HHA"/>
</dbReference>
<accession>A0A1B1LQ77</accession>
<evidence type="ECO:0008006" key="5">
    <source>
        <dbReference type="Google" id="ProtNLM"/>
    </source>
</evidence>
<geneLocation type="plasmid" evidence="3 4">
    <name>pNUITM-VK2</name>
</geneLocation>
<dbReference type="GeneID" id="93756783"/>
<geneLocation type="plasmid" evidence="2">
    <name>pKP04VIM</name>
</geneLocation>
<evidence type="ECO:0000313" key="3">
    <source>
        <dbReference type="EMBL" id="BDB30903.1"/>
    </source>
</evidence>
<sequence>MLKSPKAESNLREVYLLKFRKCSTTETLDKVFERILDKLNDEGGAINEITSLNGAYDHRRAEIYMKKIYDKIPASVWSLIPDDI</sequence>
<comment type="similarity">
    <text evidence="1">Belongs to the Hha/YmoA/Cnu family.</text>
</comment>
<proteinExistence type="inferred from homology"/>
<evidence type="ECO:0000313" key="2">
    <source>
        <dbReference type="EMBL" id="ANS55214.1"/>
    </source>
</evidence>
<reference evidence="2" key="1">
    <citation type="submission" date="2015-12" db="EMBL/GenBank/DDBJ databases">
        <title>Klebsiella pneumoniae strain KP04 plasmid pKP04VIM, complete sequence.</title>
        <authorList>
            <person name="Li R."/>
            <person name="Lin D."/>
            <person name="Chen C."/>
        </authorList>
    </citation>
    <scope>NUCLEOTIDE SEQUENCE</scope>
    <source>
        <plasmid evidence="2">pKP04VIM</plasmid>
    </source>
</reference>
<keyword evidence="2" id="KW-0614">Plasmid</keyword>
<dbReference type="InterPro" id="IPR036666">
    <property type="entry name" value="HHA_sf"/>
</dbReference>
<dbReference type="AlphaFoldDB" id="A0A1B1LQ77"/>